<gene>
    <name evidence="4" type="ORF">QWY14_13235</name>
</gene>
<dbReference type="Proteomes" id="UP001172055">
    <property type="component" value="Unassembled WGS sequence"/>
</dbReference>
<keyword evidence="5" id="KW-1185">Reference proteome</keyword>
<dbReference type="InterPro" id="IPR000086">
    <property type="entry name" value="NUDIX_hydrolase_dom"/>
</dbReference>
<evidence type="ECO:0000256" key="2">
    <source>
        <dbReference type="ARBA" id="ARBA00022801"/>
    </source>
</evidence>
<evidence type="ECO:0000256" key="1">
    <source>
        <dbReference type="ARBA" id="ARBA00001946"/>
    </source>
</evidence>
<dbReference type="SUPFAM" id="SSF55811">
    <property type="entry name" value="Nudix"/>
    <property type="match status" value="1"/>
</dbReference>
<comment type="cofactor">
    <cofactor evidence="1">
        <name>Mg(2+)</name>
        <dbReference type="ChEBI" id="CHEBI:18420"/>
    </cofactor>
</comment>
<dbReference type="Pfam" id="PF00293">
    <property type="entry name" value="NUDIX"/>
    <property type="match status" value="1"/>
</dbReference>
<evidence type="ECO:0000259" key="3">
    <source>
        <dbReference type="PROSITE" id="PS51462"/>
    </source>
</evidence>
<dbReference type="InterPro" id="IPR015797">
    <property type="entry name" value="NUDIX_hydrolase-like_dom_sf"/>
</dbReference>
<dbReference type="InterPro" id="IPR020084">
    <property type="entry name" value="NUDIX_hydrolase_CS"/>
</dbReference>
<dbReference type="PANTHER" id="PTHR43046:SF14">
    <property type="entry name" value="MUTT_NUDIX FAMILY PROTEIN"/>
    <property type="match status" value="1"/>
</dbReference>
<dbReference type="PROSITE" id="PS00893">
    <property type="entry name" value="NUDIX_BOX"/>
    <property type="match status" value="1"/>
</dbReference>
<protein>
    <submittedName>
        <fullName evidence="4">NUDIX domain-containing protein</fullName>
    </submittedName>
</protein>
<dbReference type="RefSeq" id="WP_301724328.1">
    <property type="nucleotide sequence ID" value="NZ_JAUJWV010000002.1"/>
</dbReference>
<feature type="domain" description="Nudix hydrolase" evidence="3">
    <location>
        <begin position="28"/>
        <end position="157"/>
    </location>
</feature>
<evidence type="ECO:0000313" key="5">
    <source>
        <dbReference type="Proteomes" id="UP001172055"/>
    </source>
</evidence>
<proteinExistence type="predicted"/>
<keyword evidence="2" id="KW-0378">Hydrolase</keyword>
<reference evidence="4 5" key="1">
    <citation type="submission" date="2023-06" db="EMBL/GenBank/DDBJ databases">
        <title>Novel species in genus Planococcus.</title>
        <authorList>
            <person name="Ning S."/>
        </authorList>
    </citation>
    <scope>NUCLEOTIDE SEQUENCE [LARGE SCALE GENOMIC DNA]</scope>
    <source>
        <strain evidence="4 5">N028</strain>
    </source>
</reference>
<name>A0ABT8N4G0_9BACL</name>
<dbReference type="PROSITE" id="PS51462">
    <property type="entry name" value="NUDIX"/>
    <property type="match status" value="1"/>
</dbReference>
<evidence type="ECO:0000313" key="4">
    <source>
        <dbReference type="EMBL" id="MDN7242771.1"/>
    </source>
</evidence>
<sequence>MELWDVYDKNRKPLGKIHTRGIAMPPGEFHIVIEIFTINHDGRLLLTQRDVEKTHPLLWESTGGSITTGETSLEGALRELEEETGLKADADELVSLGELNRGHYFLDSYIWKSTEPIQMENLTLQKGEVCDAKFVTTQDLVLMNQEGLIVPAVWERYMLYRKEIEQSMNQKVEEI</sequence>
<organism evidence="4 5">
    <name type="scientific">Planococcus shixiaomingii</name>
    <dbReference type="NCBI Taxonomy" id="3058393"/>
    <lineage>
        <taxon>Bacteria</taxon>
        <taxon>Bacillati</taxon>
        <taxon>Bacillota</taxon>
        <taxon>Bacilli</taxon>
        <taxon>Bacillales</taxon>
        <taxon>Caryophanaceae</taxon>
        <taxon>Planococcus</taxon>
    </lineage>
</organism>
<accession>A0ABT8N4G0</accession>
<dbReference type="PANTHER" id="PTHR43046">
    <property type="entry name" value="GDP-MANNOSE MANNOSYL HYDROLASE"/>
    <property type="match status" value="1"/>
</dbReference>
<dbReference type="Gene3D" id="3.90.79.10">
    <property type="entry name" value="Nucleoside Triphosphate Pyrophosphohydrolase"/>
    <property type="match status" value="1"/>
</dbReference>
<dbReference type="CDD" id="cd04693">
    <property type="entry name" value="NUDIX_Hydrolase"/>
    <property type="match status" value="1"/>
</dbReference>
<dbReference type="EMBL" id="JAUJWV010000002">
    <property type="protein sequence ID" value="MDN7242771.1"/>
    <property type="molecule type" value="Genomic_DNA"/>
</dbReference>
<comment type="caution">
    <text evidence="4">The sequence shown here is derived from an EMBL/GenBank/DDBJ whole genome shotgun (WGS) entry which is preliminary data.</text>
</comment>